<dbReference type="UniPathway" id="UPA00394">
    <property type="reaction ID" value="UER00650"/>
</dbReference>
<reference evidence="16 17" key="1">
    <citation type="journal article" date="2017" name="Gigascience">
        <title>Genome sequence of the small brown planthopper, Laodelphax striatellus.</title>
        <authorList>
            <person name="Zhu J."/>
            <person name="Jiang F."/>
            <person name="Wang X."/>
            <person name="Yang P."/>
            <person name="Bao Y."/>
            <person name="Zhao W."/>
            <person name="Wang W."/>
            <person name="Lu H."/>
            <person name="Wang Q."/>
            <person name="Cui N."/>
            <person name="Li J."/>
            <person name="Chen X."/>
            <person name="Luo L."/>
            <person name="Yu J."/>
            <person name="Kang L."/>
            <person name="Cui F."/>
        </authorList>
    </citation>
    <scope>NUCLEOTIDE SEQUENCE [LARGE SCALE GENOMIC DNA]</scope>
    <source>
        <strain evidence="16">Lst14</strain>
    </source>
</reference>
<evidence type="ECO:0000313" key="16">
    <source>
        <dbReference type="EMBL" id="RZF42172.1"/>
    </source>
</evidence>
<dbReference type="AlphaFoldDB" id="A0A482X935"/>
<feature type="binding site" evidence="14">
    <location>
        <position position="88"/>
    </location>
    <ligand>
        <name>5-hydroxyisourate</name>
        <dbReference type="ChEBI" id="CHEBI:18072"/>
    </ligand>
</feature>
<evidence type="ECO:0000256" key="15">
    <source>
        <dbReference type="RuleBase" id="RU004455"/>
    </source>
</evidence>
<feature type="binding site" evidence="14">
    <location>
        <position position="206"/>
    </location>
    <ligand>
        <name>urate</name>
        <dbReference type="ChEBI" id="CHEBI:17775"/>
    </ligand>
</feature>
<feature type="active site" description="Charge relay system" evidence="13">
    <location>
        <position position="87"/>
    </location>
</feature>
<comment type="pathway">
    <text evidence="3 12">Purine metabolism; urate degradation; (S)-allantoin from urate: step 1/3.</text>
</comment>
<comment type="similarity">
    <text evidence="4 12 15">Belongs to the uricase family.</text>
</comment>
<feature type="binding site" evidence="14">
    <location>
        <position position="254"/>
    </location>
    <ligand>
        <name>urate</name>
        <dbReference type="ChEBI" id="CHEBI:17775"/>
    </ligand>
</feature>
<dbReference type="Pfam" id="PF01014">
    <property type="entry name" value="Uricase"/>
    <property type="match status" value="2"/>
</dbReference>
<evidence type="ECO:0000256" key="12">
    <source>
        <dbReference type="PIRNR" id="PIRNR000241"/>
    </source>
</evidence>
<comment type="function">
    <text evidence="1 12 15">Catalyzes the oxidation of uric acid to 5-hydroxyisourate, which is further processed to form (S)-allantoin.</text>
</comment>
<evidence type="ECO:0000256" key="6">
    <source>
        <dbReference type="ARBA" id="ARBA00017098"/>
    </source>
</evidence>
<dbReference type="PIRSF" id="PIRSF000241">
    <property type="entry name" value="Urate_oxidase"/>
    <property type="match status" value="1"/>
</dbReference>
<dbReference type="EMBL" id="QKKF02015335">
    <property type="protein sequence ID" value="RZF42172.1"/>
    <property type="molecule type" value="Genomic_DNA"/>
</dbReference>
<feature type="binding site" evidence="14">
    <location>
        <position position="281"/>
    </location>
    <ligand>
        <name>urate</name>
        <dbReference type="ChEBI" id="CHEBI:17775"/>
    </ligand>
</feature>
<feature type="binding site" evidence="14">
    <location>
        <position position="189"/>
    </location>
    <ligand>
        <name>urate</name>
        <dbReference type="ChEBI" id="CHEBI:17775"/>
    </ligand>
</feature>
<comment type="caution">
    <text evidence="16">The sequence shown here is derived from an EMBL/GenBank/DDBJ whole genome shotgun (WGS) entry which is preliminary data.</text>
</comment>
<feature type="binding site" evidence="14">
    <location>
        <position position="206"/>
    </location>
    <ligand>
        <name>5-hydroxyisourate</name>
        <dbReference type="ChEBI" id="CHEBI:18072"/>
    </ligand>
</feature>
<keyword evidence="9 12" id="KW-0576">Peroxisome</keyword>
<dbReference type="FunFam" id="3.10.270.10:FF:000002">
    <property type="entry name" value="Uricase"/>
    <property type="match status" value="1"/>
</dbReference>
<feature type="active site" description="Charge relay system" evidence="13">
    <location>
        <position position="42"/>
    </location>
</feature>
<comment type="catalytic activity">
    <reaction evidence="11 12 15">
        <text>urate + O2 + H2O = 5-hydroxyisourate + H2O2</text>
        <dbReference type="Rhea" id="RHEA:21368"/>
        <dbReference type="ChEBI" id="CHEBI:15377"/>
        <dbReference type="ChEBI" id="CHEBI:15379"/>
        <dbReference type="ChEBI" id="CHEBI:16240"/>
        <dbReference type="ChEBI" id="CHEBI:17775"/>
        <dbReference type="ChEBI" id="CHEBI:18072"/>
        <dbReference type="EC" id="1.7.3.3"/>
    </reaction>
</comment>
<dbReference type="PROSITE" id="PS00366">
    <property type="entry name" value="URICASE"/>
    <property type="match status" value="1"/>
</dbReference>
<evidence type="ECO:0000256" key="2">
    <source>
        <dbReference type="ARBA" id="ARBA00004275"/>
    </source>
</evidence>
<evidence type="ECO:0000256" key="13">
    <source>
        <dbReference type="PIRSR" id="PIRSR000241-1"/>
    </source>
</evidence>
<evidence type="ECO:0000256" key="5">
    <source>
        <dbReference type="ARBA" id="ARBA00012598"/>
    </source>
</evidence>
<dbReference type="PANTHER" id="PTHR42874">
    <property type="entry name" value="URICASE"/>
    <property type="match status" value="1"/>
</dbReference>
<feature type="binding site" evidence="14">
    <location>
        <position position="189"/>
    </location>
    <ligand>
        <name>5-hydroxyisourate</name>
        <dbReference type="ChEBI" id="CHEBI:18072"/>
    </ligand>
</feature>
<dbReference type="FunCoup" id="A0A482X935">
    <property type="interactions" value="154"/>
</dbReference>
<dbReference type="Proteomes" id="UP000291343">
    <property type="component" value="Unassembled WGS sequence"/>
</dbReference>
<proteinExistence type="inferred from homology"/>
<feature type="binding site" evidence="14">
    <location>
        <position position="87"/>
    </location>
    <ligand>
        <name>O2</name>
        <dbReference type="ChEBI" id="CHEBI:15379"/>
    </ligand>
</feature>
<evidence type="ECO:0000256" key="9">
    <source>
        <dbReference type="ARBA" id="ARBA00023140"/>
    </source>
</evidence>
<sequence>MSNNQNFHSDETGKYVVYDNTSFNSTERDDNAYDLQQFGYGKNNVKVLYVQRNGPVHSIRECEVDVRLQLTSKEDYLSGDNSRIIATDSQKNTVYILARKYGIKSPEQFALILCQHFINVYNHIEKVRAHILDYPWQRLQAGSNPHNHAFIMVPSVTRYCTVTLQRKGVPNVISGLKDLRVIKTTQSAFRGFLKDEYRTLPDAEDRIFSTVVDSSWEYSEINTVDYDRAWTTVKDCILEKFAGPPKEGIYSPSVQNTLYLAERLILDKLPEVENIEMSMPNKHYFEVNFSKFPKWLVGEGPNDTVFLPVDKPSGFIHAKLGRAKRNDELVKSKL</sequence>
<dbReference type="EC" id="1.7.3.3" evidence="5 12"/>
<gene>
    <name evidence="16" type="ORF">LSTR_LSTR004321</name>
</gene>
<evidence type="ECO:0000256" key="4">
    <source>
        <dbReference type="ARBA" id="ARBA00009760"/>
    </source>
</evidence>
<feature type="binding site" evidence="14">
    <location>
        <position position="281"/>
    </location>
    <ligand>
        <name>5-hydroxyisourate</name>
        <dbReference type="ChEBI" id="CHEBI:18072"/>
    </ligand>
</feature>
<dbReference type="GO" id="GO:0019628">
    <property type="term" value="P:urate catabolic process"/>
    <property type="evidence" value="ECO:0007669"/>
    <property type="project" value="UniProtKB-UniPathway"/>
</dbReference>
<dbReference type="STRING" id="195883.A0A482X935"/>
<accession>A0A482X935</accession>
<feature type="binding site" evidence="14">
    <location>
        <position position="87"/>
    </location>
    <ligand>
        <name>5-hydroxyisourate</name>
        <dbReference type="ChEBI" id="CHEBI:18072"/>
    </ligand>
</feature>
<evidence type="ECO:0000256" key="8">
    <source>
        <dbReference type="ARBA" id="ARBA00023002"/>
    </source>
</evidence>
<keyword evidence="7 12" id="KW-0659">Purine metabolism</keyword>
<name>A0A482X935_LAOST</name>
<organism evidence="16 17">
    <name type="scientific">Laodelphax striatellus</name>
    <name type="common">Small brown planthopper</name>
    <name type="synonym">Delphax striatella</name>
    <dbReference type="NCBI Taxonomy" id="195883"/>
    <lineage>
        <taxon>Eukaryota</taxon>
        <taxon>Metazoa</taxon>
        <taxon>Ecdysozoa</taxon>
        <taxon>Arthropoda</taxon>
        <taxon>Hexapoda</taxon>
        <taxon>Insecta</taxon>
        <taxon>Pterygota</taxon>
        <taxon>Neoptera</taxon>
        <taxon>Paraneoptera</taxon>
        <taxon>Hemiptera</taxon>
        <taxon>Auchenorrhyncha</taxon>
        <taxon>Fulgoroidea</taxon>
        <taxon>Delphacidae</taxon>
        <taxon>Criomorphinae</taxon>
        <taxon>Laodelphax</taxon>
    </lineage>
</organism>
<feature type="binding site" evidence="14">
    <location>
        <position position="87"/>
    </location>
    <ligand>
        <name>urate</name>
        <dbReference type="ChEBI" id="CHEBI:17775"/>
    </ligand>
</feature>
<dbReference type="SUPFAM" id="SSF55620">
    <property type="entry name" value="Tetrahydrobiopterin biosynthesis enzymes-like"/>
    <property type="match status" value="2"/>
</dbReference>
<dbReference type="Gene3D" id="3.10.270.10">
    <property type="entry name" value="Urate Oxidase"/>
    <property type="match status" value="1"/>
</dbReference>
<feature type="binding site" evidence="14">
    <location>
        <position position="255"/>
    </location>
    <ligand>
        <name>urate</name>
        <dbReference type="ChEBI" id="CHEBI:17775"/>
    </ligand>
</feature>
<evidence type="ECO:0000313" key="17">
    <source>
        <dbReference type="Proteomes" id="UP000291343"/>
    </source>
</evidence>
<evidence type="ECO:0000256" key="14">
    <source>
        <dbReference type="PIRSR" id="PIRSR000241-2"/>
    </source>
</evidence>
<evidence type="ECO:0000256" key="1">
    <source>
        <dbReference type="ARBA" id="ARBA00003860"/>
    </source>
</evidence>
<dbReference type="GO" id="GO:0004846">
    <property type="term" value="F:urate oxidase activity"/>
    <property type="evidence" value="ECO:0007669"/>
    <property type="project" value="UniProtKB-EC"/>
</dbReference>
<keyword evidence="17" id="KW-1185">Reference proteome</keyword>
<feature type="binding site" evidence="14">
    <location>
        <position position="281"/>
    </location>
    <ligand>
        <name>O2</name>
        <dbReference type="ChEBI" id="CHEBI:15379"/>
    </ligand>
</feature>
<dbReference type="GO" id="GO:0006145">
    <property type="term" value="P:purine nucleobase catabolic process"/>
    <property type="evidence" value="ECO:0007669"/>
    <property type="project" value="TreeGrafter"/>
</dbReference>
<dbReference type="InterPro" id="IPR019842">
    <property type="entry name" value="Uricase_CS"/>
</dbReference>
<feature type="binding site" evidence="14">
    <location>
        <position position="254"/>
    </location>
    <ligand>
        <name>5-hydroxyisourate</name>
        <dbReference type="ChEBI" id="CHEBI:18072"/>
    </ligand>
</feature>
<dbReference type="InterPro" id="IPR002042">
    <property type="entry name" value="Uricase"/>
</dbReference>
<dbReference type="PRINTS" id="PR00093">
    <property type="entry name" value="URICASE"/>
</dbReference>
<protein>
    <recommendedName>
        <fullName evidence="6 12">Uricase</fullName>
        <ecNumber evidence="5 12">1.7.3.3</ecNumber>
    </recommendedName>
    <alternativeName>
        <fullName evidence="10 12">Urate oxidase</fullName>
    </alternativeName>
</protein>
<dbReference type="GO" id="GO:0005777">
    <property type="term" value="C:peroxisome"/>
    <property type="evidence" value="ECO:0007669"/>
    <property type="project" value="UniProtKB-SubCell"/>
</dbReference>
<feature type="binding site" evidence="14">
    <location>
        <position position="88"/>
    </location>
    <ligand>
        <name>urate</name>
        <dbReference type="ChEBI" id="CHEBI:17775"/>
    </ligand>
</feature>
<dbReference type="InParanoid" id="A0A482X935"/>
<comment type="subcellular location">
    <subcellularLocation>
        <location evidence="2 12">Peroxisome</location>
    </subcellularLocation>
</comment>
<dbReference type="OrthoDB" id="9992118at2759"/>
<evidence type="ECO:0000256" key="7">
    <source>
        <dbReference type="ARBA" id="ARBA00022631"/>
    </source>
</evidence>
<evidence type="ECO:0000256" key="3">
    <source>
        <dbReference type="ARBA" id="ARBA00004831"/>
    </source>
</evidence>
<dbReference type="NCBIfam" id="TIGR03383">
    <property type="entry name" value="urate_oxi"/>
    <property type="match status" value="1"/>
</dbReference>
<feature type="active site" description="Charge relay system" evidence="13">
    <location>
        <position position="283"/>
    </location>
</feature>
<dbReference type="PANTHER" id="PTHR42874:SF1">
    <property type="entry name" value="URICASE"/>
    <property type="match status" value="1"/>
</dbReference>
<evidence type="ECO:0000256" key="10">
    <source>
        <dbReference type="ARBA" id="ARBA00031317"/>
    </source>
</evidence>
<evidence type="ECO:0000256" key="11">
    <source>
        <dbReference type="ARBA" id="ARBA00048818"/>
    </source>
</evidence>
<dbReference type="SMR" id="A0A482X935"/>
<keyword evidence="8 12" id="KW-0560">Oxidoreductase</keyword>